<feature type="binding site" evidence="6">
    <location>
        <position position="57"/>
    </location>
    <ligand>
        <name>FMN</name>
        <dbReference type="ChEBI" id="CHEBI:58210"/>
    </ligand>
</feature>
<comment type="caution">
    <text evidence="8">The sequence shown here is derived from an EMBL/GenBank/DDBJ whole genome shotgun (WGS) entry which is preliminary data.</text>
</comment>
<protein>
    <submittedName>
        <fullName evidence="8">FMN-dependent oxidoreductase (Nitrilotriacetate monooxygenase family)</fullName>
    </submittedName>
</protein>
<accession>A0A7W5Z253</accession>
<evidence type="ECO:0000259" key="7">
    <source>
        <dbReference type="Pfam" id="PF00296"/>
    </source>
</evidence>
<organism evidence="8 9">
    <name type="scientific">Pseudochelatococcus contaminans</name>
    <dbReference type="NCBI Taxonomy" id="1538103"/>
    <lineage>
        <taxon>Bacteria</taxon>
        <taxon>Pseudomonadati</taxon>
        <taxon>Pseudomonadota</taxon>
        <taxon>Alphaproteobacteria</taxon>
        <taxon>Hyphomicrobiales</taxon>
        <taxon>Chelatococcaceae</taxon>
        <taxon>Pseudochelatococcus</taxon>
    </lineage>
</organism>
<reference evidence="8 9" key="1">
    <citation type="submission" date="2020-08" db="EMBL/GenBank/DDBJ databases">
        <title>Genomic Encyclopedia of Type Strains, Phase IV (KMG-IV): sequencing the most valuable type-strain genomes for metagenomic binning, comparative biology and taxonomic classification.</title>
        <authorList>
            <person name="Goeker M."/>
        </authorList>
    </citation>
    <scope>NUCLEOTIDE SEQUENCE [LARGE SCALE GENOMIC DNA]</scope>
    <source>
        <strain evidence="8 9">DSM 28760</strain>
    </source>
</reference>
<proteinExistence type="inferred from homology"/>
<dbReference type="Proteomes" id="UP000537592">
    <property type="component" value="Unassembled WGS sequence"/>
</dbReference>
<name>A0A7W5Z253_9HYPH</name>
<feature type="binding site" evidence="6">
    <location>
        <position position="148"/>
    </location>
    <ligand>
        <name>FMN</name>
        <dbReference type="ChEBI" id="CHEBI:58210"/>
    </ligand>
</feature>
<dbReference type="RefSeq" id="WP_183750564.1">
    <property type="nucleotide sequence ID" value="NZ_JACICC010000001.1"/>
</dbReference>
<dbReference type="InterPro" id="IPR051260">
    <property type="entry name" value="Diverse_substr_monoxygenases"/>
</dbReference>
<comment type="similarity">
    <text evidence="5">Belongs to the NtaA/SnaA/DszA monooxygenase family.</text>
</comment>
<dbReference type="GO" id="GO:0016705">
    <property type="term" value="F:oxidoreductase activity, acting on paired donors, with incorporation or reduction of molecular oxygen"/>
    <property type="evidence" value="ECO:0007669"/>
    <property type="project" value="InterPro"/>
</dbReference>
<feature type="binding site" evidence="6">
    <location>
        <position position="144"/>
    </location>
    <ligand>
        <name>FMN</name>
        <dbReference type="ChEBI" id="CHEBI:58210"/>
    </ligand>
</feature>
<dbReference type="InterPro" id="IPR011251">
    <property type="entry name" value="Luciferase-like_dom"/>
</dbReference>
<keyword evidence="2 6" id="KW-0288">FMN</keyword>
<dbReference type="InterPro" id="IPR016215">
    <property type="entry name" value="NTA_MOA"/>
</dbReference>
<evidence type="ECO:0000313" key="8">
    <source>
        <dbReference type="EMBL" id="MBB3808588.1"/>
    </source>
</evidence>
<evidence type="ECO:0000256" key="2">
    <source>
        <dbReference type="ARBA" id="ARBA00022643"/>
    </source>
</evidence>
<dbReference type="InterPro" id="IPR036661">
    <property type="entry name" value="Luciferase-like_sf"/>
</dbReference>
<evidence type="ECO:0000256" key="6">
    <source>
        <dbReference type="PIRSR" id="PIRSR000337-1"/>
    </source>
</evidence>
<keyword evidence="9" id="KW-1185">Reference proteome</keyword>
<evidence type="ECO:0000256" key="1">
    <source>
        <dbReference type="ARBA" id="ARBA00022630"/>
    </source>
</evidence>
<keyword evidence="4 8" id="KW-0503">Monooxygenase</keyword>
<feature type="domain" description="Luciferase-like" evidence="7">
    <location>
        <begin position="24"/>
        <end position="304"/>
    </location>
</feature>
<gene>
    <name evidence="8" type="ORF">FHS81_000642</name>
</gene>
<feature type="binding site" evidence="6">
    <location>
        <position position="219"/>
    </location>
    <ligand>
        <name>FMN</name>
        <dbReference type="ChEBI" id="CHEBI:58210"/>
    </ligand>
</feature>
<sequence length="437" mass="47725">MSERELHLNINILHSGFHVGAWRVPQSDPNAFIDVGHYVRTAQIAERGKLDAVFLADVPSFAERPEYRPYPALEPTIILATVAAHTSQIGVIGTASTSFNDPYNIARRFGSLDLASNGRAGWNIVTTADPGAARNFGLDAAIAHHERYERAAEFADVVTRLWDSWEDGALVADKASGRFVDVGRVHAIDHAGKHFQVRGPLNVPRSRQGRPVLVQAGGSEDGRELAARHAEAIFSVALTQEDALAFAADVTARAKALGRARGPLFLPGLATLIGSTEAEVKRREDELWDVFPLEFGLQRIAGTFQIDPARLSYDEPLPDDIEIPKDGGHTFAQATLAVARSEGLTVREILRRLGTGGGHRFIAATPEVLADDIEAWFLSGAADGFNLMPDVLPDGLEVFVDHVVPLLQRKGIFRTEYRGDTLRDHFGLSRTESALRR</sequence>
<dbReference type="NCBIfam" id="TIGR03860">
    <property type="entry name" value="FMN_nitrolo"/>
    <property type="match status" value="1"/>
</dbReference>
<keyword evidence="3" id="KW-0560">Oxidoreductase</keyword>
<keyword evidence="1 6" id="KW-0285">Flavoprotein</keyword>
<dbReference type="AlphaFoldDB" id="A0A7W5Z253"/>
<evidence type="ECO:0000256" key="4">
    <source>
        <dbReference type="ARBA" id="ARBA00023033"/>
    </source>
</evidence>
<dbReference type="Gene3D" id="3.20.20.30">
    <property type="entry name" value="Luciferase-like domain"/>
    <property type="match status" value="1"/>
</dbReference>
<dbReference type="Pfam" id="PF00296">
    <property type="entry name" value="Bac_luciferase"/>
    <property type="match status" value="1"/>
</dbReference>
<dbReference type="CDD" id="cd01095">
    <property type="entry name" value="Nitrilotriacetate_monoxgenase"/>
    <property type="match status" value="1"/>
</dbReference>
<dbReference type="PIRSF" id="PIRSF000337">
    <property type="entry name" value="NTA_MOA"/>
    <property type="match status" value="1"/>
</dbReference>
<evidence type="ECO:0000256" key="5">
    <source>
        <dbReference type="ARBA" id="ARBA00033748"/>
    </source>
</evidence>
<dbReference type="EMBL" id="JACICC010000001">
    <property type="protein sequence ID" value="MBB3808588.1"/>
    <property type="molecule type" value="Genomic_DNA"/>
</dbReference>
<dbReference type="PANTHER" id="PTHR30011:SF16">
    <property type="entry name" value="C2H2 FINGER DOMAIN TRANSCRIPTION FACTOR (EUROFUNG)-RELATED"/>
    <property type="match status" value="1"/>
</dbReference>
<evidence type="ECO:0000256" key="3">
    <source>
        <dbReference type="ARBA" id="ARBA00023002"/>
    </source>
</evidence>
<feature type="binding site" evidence="6">
    <location>
        <position position="94"/>
    </location>
    <ligand>
        <name>FMN</name>
        <dbReference type="ChEBI" id="CHEBI:58210"/>
    </ligand>
</feature>
<evidence type="ECO:0000313" key="9">
    <source>
        <dbReference type="Proteomes" id="UP000537592"/>
    </source>
</evidence>
<dbReference type="SUPFAM" id="SSF51679">
    <property type="entry name" value="Bacterial luciferase-like"/>
    <property type="match status" value="1"/>
</dbReference>
<dbReference type="PANTHER" id="PTHR30011">
    <property type="entry name" value="ALKANESULFONATE MONOOXYGENASE-RELATED"/>
    <property type="match status" value="1"/>
</dbReference>
<dbReference type="GO" id="GO:0004497">
    <property type="term" value="F:monooxygenase activity"/>
    <property type="evidence" value="ECO:0007669"/>
    <property type="project" value="UniProtKB-KW"/>
</dbReference>